<reference evidence="1" key="1">
    <citation type="submission" date="2021-09" db="EMBL/GenBank/DDBJ databases">
        <authorList>
            <consortium name="Pathogen Informatics"/>
        </authorList>
    </citation>
    <scope>NUCLEOTIDE SEQUENCE</scope>
</reference>
<keyword evidence="2" id="KW-1185">Reference proteome</keyword>
<dbReference type="InterPro" id="IPR002591">
    <property type="entry name" value="Phosphodiest/P_Trfase"/>
</dbReference>
<protein>
    <recommendedName>
        <fullName evidence="3">AP3A hydrolase</fullName>
    </recommendedName>
</protein>
<sequence length="449" mass="51622">MFITKYQLDGNGRYFIVILYGTWLSMVVDTLNDKPLLLLISMDGFRYDLLNATLVPNIWKFATEGLYFKDGCRPQYLTYTAPNHVSIATGLLVESHGIVGNYFHDFTTNTTFDLFNSTQKIGAVNNSLMGHFYNGEPIWLTNERGGYGRRSATMYWPTGSGHWPSAPHKPTLHKPWLKYKNLTQWLEDFDEIVELFTREKDPYNFIAWYISEPDHFLHFNGFKNGKLEGKMKEMDLLVKYINDKLEKNPDLLKRLNIILTSDHGHAEIEGASNELCLIEVINIDGLVFGDRMIYVKNTDRKHQIYSTLKKVIKDGHYGIKVYYKQDVPVEYGYSKNDKIGDILLEPEPGYNVRIKCSHSDQEISQPFSFSSHGMNPNHWTMKSILIMKGPMFKQNYQIVGTANNLDLYPLMCYILGVIPAPNNGTLQHMIDVLKMPTTPSLSTKEIKVI</sequence>
<dbReference type="Gene3D" id="3.30.1360.180">
    <property type="match status" value="1"/>
</dbReference>
<dbReference type="PANTHER" id="PTHR10151">
    <property type="entry name" value="ECTONUCLEOTIDE PYROPHOSPHATASE/PHOSPHODIESTERASE"/>
    <property type="match status" value="1"/>
</dbReference>
<gene>
    <name evidence="1" type="ORF">CJOHNSTONI_LOCUS10170</name>
</gene>
<dbReference type="GO" id="GO:0016787">
    <property type="term" value="F:hydrolase activity"/>
    <property type="evidence" value="ECO:0007669"/>
    <property type="project" value="UniProtKB-ARBA"/>
</dbReference>
<dbReference type="Pfam" id="PF01663">
    <property type="entry name" value="Phosphodiest"/>
    <property type="match status" value="1"/>
</dbReference>
<dbReference type="EMBL" id="CAKAEH010001993">
    <property type="protein sequence ID" value="CAG9540682.1"/>
    <property type="molecule type" value="Genomic_DNA"/>
</dbReference>
<dbReference type="CDD" id="cd16018">
    <property type="entry name" value="Enpp"/>
    <property type="match status" value="1"/>
</dbReference>
<evidence type="ECO:0000313" key="1">
    <source>
        <dbReference type="EMBL" id="CAG9540682.1"/>
    </source>
</evidence>
<comment type="caution">
    <text evidence="1">The sequence shown here is derived from an EMBL/GenBank/DDBJ whole genome shotgun (WGS) entry which is preliminary data.</text>
</comment>
<evidence type="ECO:0008006" key="3">
    <source>
        <dbReference type="Google" id="ProtNLM"/>
    </source>
</evidence>
<dbReference type="AlphaFoldDB" id="A0A8J2MF98"/>
<dbReference type="SUPFAM" id="SSF53649">
    <property type="entry name" value="Alkaline phosphatase-like"/>
    <property type="match status" value="1"/>
</dbReference>
<dbReference type="PANTHER" id="PTHR10151:SF120">
    <property type="entry name" value="BIS(5'-ADENOSYL)-TRIPHOSPHATASE"/>
    <property type="match status" value="1"/>
</dbReference>
<dbReference type="Proteomes" id="UP000746747">
    <property type="component" value="Unassembled WGS sequence"/>
</dbReference>
<accession>A0A8J2MF98</accession>
<dbReference type="Gene3D" id="3.40.720.10">
    <property type="entry name" value="Alkaline Phosphatase, subunit A"/>
    <property type="match status" value="1"/>
</dbReference>
<dbReference type="InterPro" id="IPR017850">
    <property type="entry name" value="Alkaline_phosphatase_core_sf"/>
</dbReference>
<evidence type="ECO:0000313" key="2">
    <source>
        <dbReference type="Proteomes" id="UP000746747"/>
    </source>
</evidence>
<organism evidence="1 2">
    <name type="scientific">Cercopithifilaria johnstoni</name>
    <dbReference type="NCBI Taxonomy" id="2874296"/>
    <lineage>
        <taxon>Eukaryota</taxon>
        <taxon>Metazoa</taxon>
        <taxon>Ecdysozoa</taxon>
        <taxon>Nematoda</taxon>
        <taxon>Chromadorea</taxon>
        <taxon>Rhabditida</taxon>
        <taxon>Spirurina</taxon>
        <taxon>Spiruromorpha</taxon>
        <taxon>Filarioidea</taxon>
        <taxon>Onchocercidae</taxon>
        <taxon>Cercopithifilaria</taxon>
    </lineage>
</organism>
<dbReference type="OrthoDB" id="415411at2759"/>
<proteinExistence type="predicted"/>
<name>A0A8J2MF98_9BILA</name>